<evidence type="ECO:0000256" key="11">
    <source>
        <dbReference type="ARBA" id="ARBA00048044"/>
    </source>
</evidence>
<keyword evidence="6" id="KW-0560">Oxidoreductase</keyword>
<evidence type="ECO:0000256" key="1">
    <source>
        <dbReference type="ARBA" id="ARBA00001970"/>
    </source>
</evidence>
<evidence type="ECO:0000256" key="6">
    <source>
        <dbReference type="ARBA" id="ARBA00023002"/>
    </source>
</evidence>
<evidence type="ECO:0000256" key="4">
    <source>
        <dbReference type="ARBA" id="ARBA00022723"/>
    </source>
</evidence>
<dbReference type="AlphaFoldDB" id="A0A8X6NGP8"/>
<dbReference type="OrthoDB" id="1726137at2759"/>
<dbReference type="GO" id="GO:0016653">
    <property type="term" value="F:oxidoreductase activity, acting on NAD(P)H, heme protein as acceptor"/>
    <property type="evidence" value="ECO:0007669"/>
    <property type="project" value="TreeGrafter"/>
</dbReference>
<proteinExistence type="predicted"/>
<keyword evidence="7" id="KW-0408">Iron</keyword>
<accession>A0A8X6NGP8</accession>
<keyword evidence="13" id="KW-1185">Reference proteome</keyword>
<keyword evidence="8" id="KW-0350">Heme biosynthesis</keyword>
<evidence type="ECO:0000256" key="8">
    <source>
        <dbReference type="ARBA" id="ARBA00023133"/>
    </source>
</evidence>
<keyword evidence="9" id="KW-0472">Membrane</keyword>
<comment type="subcellular location">
    <subcellularLocation>
        <location evidence="2">Membrane</location>
        <topology evidence="2">Multi-pass membrane protein</topology>
    </subcellularLocation>
</comment>
<keyword evidence="4" id="KW-0479">Metal-binding</keyword>
<evidence type="ECO:0000256" key="10">
    <source>
        <dbReference type="ARBA" id="ARBA00044501"/>
    </source>
</evidence>
<protein>
    <submittedName>
        <fullName evidence="12">Cytochrome c oxidase assembly protein COX15 homolog</fullName>
    </submittedName>
</protein>
<evidence type="ECO:0000256" key="5">
    <source>
        <dbReference type="ARBA" id="ARBA00022989"/>
    </source>
</evidence>
<comment type="catalytic activity">
    <reaction evidence="11">
        <text>Fe(II)-heme o + 2 A + H2O = Fe(II)-heme a + 2 AH2</text>
        <dbReference type="Rhea" id="RHEA:63388"/>
        <dbReference type="ChEBI" id="CHEBI:13193"/>
        <dbReference type="ChEBI" id="CHEBI:15377"/>
        <dbReference type="ChEBI" id="CHEBI:17499"/>
        <dbReference type="ChEBI" id="CHEBI:60530"/>
        <dbReference type="ChEBI" id="CHEBI:61715"/>
        <dbReference type="EC" id="1.17.99.9"/>
    </reaction>
    <physiologicalReaction direction="left-to-right" evidence="11">
        <dbReference type="Rhea" id="RHEA:63389"/>
    </physiologicalReaction>
</comment>
<dbReference type="Pfam" id="PF02628">
    <property type="entry name" value="COX15-CtaA"/>
    <property type="match status" value="1"/>
</dbReference>
<name>A0A8X6NGP8_NEPPI</name>
<dbReference type="GO" id="GO:0120547">
    <property type="term" value="F:heme A synthase activity"/>
    <property type="evidence" value="ECO:0007669"/>
    <property type="project" value="UniProtKB-EC"/>
</dbReference>
<keyword evidence="3" id="KW-0812">Transmembrane</keyword>
<reference evidence="12" key="1">
    <citation type="submission" date="2020-08" db="EMBL/GenBank/DDBJ databases">
        <title>Multicomponent nature underlies the extraordinary mechanical properties of spider dragline silk.</title>
        <authorList>
            <person name="Kono N."/>
            <person name="Nakamura H."/>
            <person name="Mori M."/>
            <person name="Yoshida Y."/>
            <person name="Ohtoshi R."/>
            <person name="Malay A.D."/>
            <person name="Moran D.A.P."/>
            <person name="Tomita M."/>
            <person name="Numata K."/>
            <person name="Arakawa K."/>
        </authorList>
    </citation>
    <scope>NUCLEOTIDE SEQUENCE</scope>
</reference>
<evidence type="ECO:0000256" key="2">
    <source>
        <dbReference type="ARBA" id="ARBA00004141"/>
    </source>
</evidence>
<evidence type="ECO:0000256" key="3">
    <source>
        <dbReference type="ARBA" id="ARBA00022692"/>
    </source>
</evidence>
<evidence type="ECO:0000313" key="12">
    <source>
        <dbReference type="EMBL" id="GFT14201.1"/>
    </source>
</evidence>
<comment type="pathway">
    <text evidence="10">Porphyrin-containing compound metabolism; heme A biosynthesis; heme A from heme O: step 1/1.</text>
</comment>
<dbReference type="GO" id="GO:0046872">
    <property type="term" value="F:metal ion binding"/>
    <property type="evidence" value="ECO:0007669"/>
    <property type="project" value="UniProtKB-KW"/>
</dbReference>
<comment type="cofactor">
    <cofactor evidence="1">
        <name>heme b</name>
        <dbReference type="ChEBI" id="CHEBI:60344"/>
    </cofactor>
</comment>
<dbReference type="EMBL" id="BMAW01104423">
    <property type="protein sequence ID" value="GFT14201.1"/>
    <property type="molecule type" value="Genomic_DNA"/>
</dbReference>
<organism evidence="12 13">
    <name type="scientific">Nephila pilipes</name>
    <name type="common">Giant wood spider</name>
    <name type="synonym">Nephila maculata</name>
    <dbReference type="NCBI Taxonomy" id="299642"/>
    <lineage>
        <taxon>Eukaryota</taxon>
        <taxon>Metazoa</taxon>
        <taxon>Ecdysozoa</taxon>
        <taxon>Arthropoda</taxon>
        <taxon>Chelicerata</taxon>
        <taxon>Arachnida</taxon>
        <taxon>Araneae</taxon>
        <taxon>Araneomorphae</taxon>
        <taxon>Entelegynae</taxon>
        <taxon>Araneoidea</taxon>
        <taxon>Nephilidae</taxon>
        <taxon>Nephila</taxon>
    </lineage>
</organism>
<evidence type="ECO:0000256" key="7">
    <source>
        <dbReference type="ARBA" id="ARBA00023004"/>
    </source>
</evidence>
<sequence>MILTFVLKISSDQLRCFVDCIIGNSKQIVCVYVIPVSSSFLLRNTMTLLSLPVLLGPVKSLVSYPNHVLSRSFVSLSTRKCFNSIAKEFQNTVILKNNICFIGAFVAGIEAGLVYNTWPKMADRWIPSDIAAFSPKWRNITENPTTTQFNHRILGETVFCAVSGLWLYSRKLHLPPRAKMAVNCMFAMGIMQEIWTYR</sequence>
<dbReference type="PANTHER" id="PTHR23289:SF2">
    <property type="entry name" value="CYTOCHROME C OXIDASE ASSEMBLY PROTEIN COX15 HOMOLOG"/>
    <property type="match status" value="1"/>
</dbReference>
<dbReference type="GO" id="GO:0005743">
    <property type="term" value="C:mitochondrial inner membrane"/>
    <property type="evidence" value="ECO:0007669"/>
    <property type="project" value="TreeGrafter"/>
</dbReference>
<dbReference type="Proteomes" id="UP000887013">
    <property type="component" value="Unassembled WGS sequence"/>
</dbReference>
<dbReference type="GO" id="GO:0006784">
    <property type="term" value="P:heme A biosynthetic process"/>
    <property type="evidence" value="ECO:0007669"/>
    <property type="project" value="InterPro"/>
</dbReference>
<evidence type="ECO:0000256" key="9">
    <source>
        <dbReference type="ARBA" id="ARBA00023136"/>
    </source>
</evidence>
<dbReference type="InterPro" id="IPR003780">
    <property type="entry name" value="COX15/CtaA_fam"/>
</dbReference>
<dbReference type="InterPro" id="IPR023754">
    <property type="entry name" value="HemeA_Synthase_type2"/>
</dbReference>
<keyword evidence="5" id="KW-1133">Transmembrane helix</keyword>
<dbReference type="PANTHER" id="PTHR23289">
    <property type="entry name" value="CYTOCHROME C OXIDASE ASSEMBLY PROTEIN COX15"/>
    <property type="match status" value="1"/>
</dbReference>
<comment type="caution">
    <text evidence="12">The sequence shown here is derived from an EMBL/GenBank/DDBJ whole genome shotgun (WGS) entry which is preliminary data.</text>
</comment>
<evidence type="ECO:0000313" key="13">
    <source>
        <dbReference type="Proteomes" id="UP000887013"/>
    </source>
</evidence>
<gene>
    <name evidence="12" type="primary">COX15</name>
    <name evidence="12" type="ORF">NPIL_195721</name>
</gene>